<feature type="compositionally biased region" description="Basic and acidic residues" evidence="1">
    <location>
        <begin position="64"/>
        <end position="76"/>
    </location>
</feature>
<protein>
    <submittedName>
        <fullName evidence="2">Uncharacterized protein</fullName>
    </submittedName>
</protein>
<evidence type="ECO:0000313" key="2">
    <source>
        <dbReference type="EMBL" id="NEI37713.1"/>
    </source>
</evidence>
<feature type="compositionally biased region" description="Basic residues" evidence="1">
    <location>
        <begin position="77"/>
        <end position="86"/>
    </location>
</feature>
<comment type="caution">
    <text evidence="2">The sequence shown here is derived from an EMBL/GenBank/DDBJ whole genome shotgun (WGS) entry which is preliminary data.</text>
</comment>
<organism evidence="2 3">
    <name type="scientific">Rhizobium leguminosarum</name>
    <dbReference type="NCBI Taxonomy" id="384"/>
    <lineage>
        <taxon>Bacteria</taxon>
        <taxon>Pseudomonadati</taxon>
        <taxon>Pseudomonadota</taxon>
        <taxon>Alphaproteobacteria</taxon>
        <taxon>Hyphomicrobiales</taxon>
        <taxon>Rhizobiaceae</taxon>
        <taxon>Rhizobium/Agrobacterium group</taxon>
        <taxon>Rhizobium</taxon>
    </lineage>
</organism>
<name>A0A6P0BCV1_RHILE</name>
<gene>
    <name evidence="2" type="ORF">GR204_27755</name>
</gene>
<proteinExistence type="predicted"/>
<dbReference type="Proteomes" id="UP000471560">
    <property type="component" value="Unassembled WGS sequence"/>
</dbReference>
<feature type="region of interest" description="Disordered" evidence="1">
    <location>
        <begin position="64"/>
        <end position="87"/>
    </location>
</feature>
<sequence>MTQTDALSCIHEASPGDGKGAQEAYRLIVAEVTQLRRAKQAIEAQLEKAEAAREALRQLLSTEMKNEAARETEKAGRRPRLGRPKGFHIGSQTAEVVSRSKEILLAAGHPLQRTELLERIEASGFLVETTNPAKFIGRTLWESVDFVHIPKRGYWLKGEDLPSLKE</sequence>
<dbReference type="RefSeq" id="WP_164578548.1">
    <property type="nucleotide sequence ID" value="NZ_WUEZ01000039.1"/>
</dbReference>
<evidence type="ECO:0000256" key="1">
    <source>
        <dbReference type="SAM" id="MobiDB-lite"/>
    </source>
</evidence>
<dbReference type="EMBL" id="WUEZ01000039">
    <property type="protein sequence ID" value="NEI37713.1"/>
    <property type="molecule type" value="Genomic_DNA"/>
</dbReference>
<dbReference type="AlphaFoldDB" id="A0A6P0BCV1"/>
<accession>A0A6P0BCV1</accession>
<reference evidence="2 3" key="1">
    <citation type="submission" date="2019-12" db="EMBL/GenBank/DDBJ databases">
        <title>Rhizobium genotypes associated with high levels of biological nitrogen fixation by grain legumes in a temperate-maritime cropping system.</title>
        <authorList>
            <person name="Maluk M."/>
            <person name="Francesc Ferrando Molina F."/>
            <person name="Lopez Del Egido L."/>
            <person name="Lafos M."/>
            <person name="Langarica-Fuentes A."/>
            <person name="Gebre Yohannes G."/>
            <person name="Young M.W."/>
            <person name="Martin P."/>
            <person name="Gantlett R."/>
            <person name="Kenicer G."/>
            <person name="Hawes C."/>
            <person name="Begg G.S."/>
            <person name="Quilliam R.S."/>
            <person name="Squire G.R."/>
            <person name="Poole P.S."/>
            <person name="Young P.W."/>
            <person name="Iannetta P.M."/>
            <person name="James E.K."/>
        </authorList>
    </citation>
    <scope>NUCLEOTIDE SEQUENCE [LARGE SCALE GENOMIC DNA]</scope>
    <source>
        <strain evidence="2 3">JHI1096</strain>
    </source>
</reference>
<evidence type="ECO:0000313" key="3">
    <source>
        <dbReference type="Proteomes" id="UP000471560"/>
    </source>
</evidence>